<sequence length="164" mass="18775">MFEAQELDCVFMETHMNPRRRQHMVLECIPLPKELGDMAPIYFKKAIMECDEEWAMNKKVVDLSSKSIRQAVPRSLPYFAVDFGLQGGFAHVIENEQKFPHYFGKVSGCFETLTRHASPWAFFLSVFFWLQYSKISVRVTSLSSITGSCRRHAGLGASALEKDD</sequence>
<accession>A0A3B4GAH3</accession>
<dbReference type="PANTHER" id="PTHR12072">
    <property type="entry name" value="CWF19, CELL CYCLE CONTROL PROTEIN"/>
    <property type="match status" value="1"/>
</dbReference>
<dbReference type="Ensembl" id="ENSPNYT00000020392.1">
    <property type="protein sequence ID" value="ENSPNYP00000019900.1"/>
    <property type="gene ID" value="ENSPNYG00000015061.1"/>
</dbReference>
<dbReference type="PANTHER" id="PTHR12072:SF5">
    <property type="entry name" value="CWF19-LIKE PROTEIN 2"/>
    <property type="match status" value="1"/>
</dbReference>
<dbReference type="GO" id="GO:0000398">
    <property type="term" value="P:mRNA splicing, via spliceosome"/>
    <property type="evidence" value="ECO:0007669"/>
    <property type="project" value="TreeGrafter"/>
</dbReference>
<dbReference type="AlphaFoldDB" id="A0A3B4GAH3"/>
<protein>
    <recommendedName>
        <fullName evidence="5">Cwf19-like C-terminal domain-containing protein</fullName>
    </recommendedName>
</protein>
<organism evidence="4">
    <name type="scientific">Pundamilia nyererei</name>
    <dbReference type="NCBI Taxonomy" id="303518"/>
    <lineage>
        <taxon>Eukaryota</taxon>
        <taxon>Metazoa</taxon>
        <taxon>Chordata</taxon>
        <taxon>Craniata</taxon>
        <taxon>Vertebrata</taxon>
        <taxon>Euteleostomi</taxon>
        <taxon>Actinopterygii</taxon>
        <taxon>Neopterygii</taxon>
        <taxon>Teleostei</taxon>
        <taxon>Neoteleostei</taxon>
        <taxon>Acanthomorphata</taxon>
        <taxon>Ovalentaria</taxon>
        <taxon>Cichlomorphae</taxon>
        <taxon>Cichliformes</taxon>
        <taxon>Cichlidae</taxon>
        <taxon>African cichlids</taxon>
        <taxon>Pseudocrenilabrinae</taxon>
        <taxon>Haplochromini</taxon>
        <taxon>Pundamilia</taxon>
    </lineage>
</organism>
<dbReference type="InterPro" id="IPR040194">
    <property type="entry name" value="Cwf19-like"/>
</dbReference>
<proteinExistence type="inferred from homology"/>
<dbReference type="InterPro" id="IPR006768">
    <property type="entry name" value="Cwf19-like_C_dom-1"/>
</dbReference>
<evidence type="ECO:0000259" key="2">
    <source>
        <dbReference type="Pfam" id="PF04676"/>
    </source>
</evidence>
<dbReference type="Pfam" id="PF04676">
    <property type="entry name" value="CwfJ_C_2"/>
    <property type="match status" value="1"/>
</dbReference>
<dbReference type="GO" id="GO:0071014">
    <property type="term" value="C:post-mRNA release spliceosomal complex"/>
    <property type="evidence" value="ECO:0007669"/>
    <property type="project" value="TreeGrafter"/>
</dbReference>
<feature type="domain" description="Cwf19-like C-terminal" evidence="3">
    <location>
        <begin position="1"/>
        <end position="44"/>
    </location>
</feature>
<evidence type="ECO:0000256" key="1">
    <source>
        <dbReference type="ARBA" id="ARBA00006795"/>
    </source>
</evidence>
<reference evidence="4" key="1">
    <citation type="submission" date="2023-09" db="UniProtKB">
        <authorList>
            <consortium name="Ensembl"/>
        </authorList>
    </citation>
    <scope>IDENTIFICATION</scope>
</reference>
<feature type="domain" description="Cwf19-like protein C-terminal" evidence="2">
    <location>
        <begin position="53"/>
        <end position="105"/>
    </location>
</feature>
<dbReference type="GeneTree" id="ENSGT00940000155627"/>
<evidence type="ECO:0000313" key="4">
    <source>
        <dbReference type="Ensembl" id="ENSPNYP00000019900.1"/>
    </source>
</evidence>
<comment type="similarity">
    <text evidence="1">Belongs to the CWF19 family.</text>
</comment>
<evidence type="ECO:0000259" key="3">
    <source>
        <dbReference type="Pfam" id="PF04677"/>
    </source>
</evidence>
<evidence type="ECO:0008006" key="5">
    <source>
        <dbReference type="Google" id="ProtNLM"/>
    </source>
</evidence>
<dbReference type="Pfam" id="PF04677">
    <property type="entry name" value="CwfJ_C_1"/>
    <property type="match status" value="1"/>
</dbReference>
<dbReference type="InterPro" id="IPR006767">
    <property type="entry name" value="Cwf19-like_C_dom-2"/>
</dbReference>
<name>A0A3B4GAH3_9CICH</name>
<dbReference type="STRING" id="303518.ENSPNYP00000019900"/>